<dbReference type="CDD" id="cd00590">
    <property type="entry name" value="RRM_SF"/>
    <property type="match status" value="1"/>
</dbReference>
<evidence type="ECO:0000313" key="3">
    <source>
        <dbReference type="EMBL" id="KAK1425812.1"/>
    </source>
</evidence>
<dbReference type="Gene3D" id="3.30.70.330">
    <property type="match status" value="1"/>
</dbReference>
<organism evidence="3 4">
    <name type="scientific">Tagetes erecta</name>
    <name type="common">African marigold</name>
    <dbReference type="NCBI Taxonomy" id="13708"/>
    <lineage>
        <taxon>Eukaryota</taxon>
        <taxon>Viridiplantae</taxon>
        <taxon>Streptophyta</taxon>
        <taxon>Embryophyta</taxon>
        <taxon>Tracheophyta</taxon>
        <taxon>Spermatophyta</taxon>
        <taxon>Magnoliopsida</taxon>
        <taxon>eudicotyledons</taxon>
        <taxon>Gunneridae</taxon>
        <taxon>Pentapetalae</taxon>
        <taxon>asterids</taxon>
        <taxon>campanulids</taxon>
        <taxon>Asterales</taxon>
        <taxon>Asteraceae</taxon>
        <taxon>Asteroideae</taxon>
        <taxon>Heliantheae alliance</taxon>
        <taxon>Tageteae</taxon>
        <taxon>Tagetes</taxon>
    </lineage>
</organism>
<dbReference type="InterPro" id="IPR000504">
    <property type="entry name" value="RRM_dom"/>
</dbReference>
<keyword evidence="1" id="KW-0694">RNA-binding</keyword>
<dbReference type="Pfam" id="PF00076">
    <property type="entry name" value="RRM_1"/>
    <property type="match status" value="1"/>
</dbReference>
<dbReference type="Proteomes" id="UP001229421">
    <property type="component" value="Unassembled WGS sequence"/>
</dbReference>
<evidence type="ECO:0000259" key="2">
    <source>
        <dbReference type="PROSITE" id="PS50102"/>
    </source>
</evidence>
<dbReference type="SMART" id="SM00360">
    <property type="entry name" value="RRM"/>
    <property type="match status" value="1"/>
</dbReference>
<dbReference type="AlphaFoldDB" id="A0AAD8KMW1"/>
<feature type="domain" description="RRM" evidence="2">
    <location>
        <begin position="39"/>
        <end position="117"/>
    </location>
</feature>
<sequence>MAVASEVHADDRNNIDGEWKIKEDRRRRLARSKANSKIISFFLSNFPIDLSSKQLGEICKPFGQLVDAFIPSKSAKNGGGKFGFVRFVHVSDLVKLLSDLNNIKIGGLKFSANLAKYDKSGNKVDYSSFSKLSRGYSDVNHVYHNSSKDPKGFNVNTHPLSKRSYCNVVSGKMDSSIPSISLSFDSESLKYWSGYSLVGEVIDMDSLCNLTSLLSNPVCGDLVIRYMWGMKVLISFKSSIEASRFLNDVSEIWSPLFKSLVIWKGQPIAQDRIAWVRISGIPLELWNYNTFDQIGGVFGRVVCKSSASLDDGNLSSDLIGVLVQHPGKISSLVEVCWKDTKLHAFVSEIDRVWCPDFISRSTSSAKHDQLNSKYCQSPVCEVSQKSTSTQGLQFSNQNFINPQKDSVCPLVNNIPILSNNPSSTIGPNNVDACLPSPKSFSTDKDSDPFGINNFIFNSPPVNCNHKRKSKLKSSIMDSRILMVNSAERKRARRCKSSSFTSTSPISAREVNTITNPLDNLNYVPSIDLNVVHSESLASGELSEAQRTANVGSESLASGELSEAQRTAKVGSMVGFEMDGFMDQIQVMVDADGVYNQS</sequence>
<protein>
    <recommendedName>
        <fullName evidence="2">RRM domain-containing protein</fullName>
    </recommendedName>
</protein>
<reference evidence="3" key="1">
    <citation type="journal article" date="2023" name="bioRxiv">
        <title>Improved chromosome-level genome assembly for marigold (Tagetes erecta).</title>
        <authorList>
            <person name="Jiang F."/>
            <person name="Yuan L."/>
            <person name="Wang S."/>
            <person name="Wang H."/>
            <person name="Xu D."/>
            <person name="Wang A."/>
            <person name="Fan W."/>
        </authorList>
    </citation>
    <scope>NUCLEOTIDE SEQUENCE</scope>
    <source>
        <strain evidence="3">WSJ</strain>
        <tissue evidence="3">Leaf</tissue>
    </source>
</reference>
<dbReference type="PROSITE" id="PS50102">
    <property type="entry name" value="RRM"/>
    <property type="match status" value="1"/>
</dbReference>
<dbReference type="PANTHER" id="PTHR34427:SF5">
    <property type="entry name" value="DUF4283 DOMAIN-CONTAINING PROTEIN"/>
    <property type="match status" value="1"/>
</dbReference>
<dbReference type="EMBL" id="JAUHHV010000005">
    <property type="protein sequence ID" value="KAK1425812.1"/>
    <property type="molecule type" value="Genomic_DNA"/>
</dbReference>
<dbReference type="GO" id="GO:0003723">
    <property type="term" value="F:RNA binding"/>
    <property type="evidence" value="ECO:0007669"/>
    <property type="project" value="UniProtKB-UniRule"/>
</dbReference>
<dbReference type="InterPro" id="IPR035979">
    <property type="entry name" value="RBD_domain_sf"/>
</dbReference>
<dbReference type="PANTHER" id="PTHR34427">
    <property type="entry name" value="DUF4283 DOMAIN PROTEIN"/>
    <property type="match status" value="1"/>
</dbReference>
<comment type="caution">
    <text evidence="3">The sequence shown here is derived from an EMBL/GenBank/DDBJ whole genome shotgun (WGS) entry which is preliminary data.</text>
</comment>
<gene>
    <name evidence="3" type="ORF">QVD17_21173</name>
</gene>
<proteinExistence type="predicted"/>
<accession>A0AAD8KMW1</accession>
<dbReference type="InterPro" id="IPR012677">
    <property type="entry name" value="Nucleotide-bd_a/b_plait_sf"/>
</dbReference>
<evidence type="ECO:0000313" key="4">
    <source>
        <dbReference type="Proteomes" id="UP001229421"/>
    </source>
</evidence>
<dbReference type="SUPFAM" id="SSF54928">
    <property type="entry name" value="RNA-binding domain, RBD"/>
    <property type="match status" value="1"/>
</dbReference>
<evidence type="ECO:0000256" key="1">
    <source>
        <dbReference type="PROSITE-ProRule" id="PRU00176"/>
    </source>
</evidence>
<name>A0AAD8KMW1_TARER</name>
<keyword evidence="4" id="KW-1185">Reference proteome</keyword>